<dbReference type="EMBL" id="CP022098">
    <property type="protein sequence ID" value="ATB39962.1"/>
    <property type="molecule type" value="Genomic_DNA"/>
</dbReference>
<accession>A0A250J918</accession>
<evidence type="ECO:0000313" key="2">
    <source>
        <dbReference type="EMBL" id="ATB39962.1"/>
    </source>
</evidence>
<evidence type="ECO:0000313" key="3">
    <source>
        <dbReference type="Proteomes" id="UP000217257"/>
    </source>
</evidence>
<gene>
    <name evidence="2" type="ORF">CYFUS_005410</name>
</gene>
<protein>
    <submittedName>
        <fullName evidence="2">Uncharacterized protein</fullName>
    </submittedName>
</protein>
<dbReference type="Proteomes" id="UP000217257">
    <property type="component" value="Chromosome"/>
</dbReference>
<dbReference type="KEGG" id="cfus:CYFUS_005410"/>
<reference evidence="2 3" key="1">
    <citation type="submission" date="2017-06" db="EMBL/GenBank/DDBJ databases">
        <title>Sequencing and comparative analysis of myxobacterial genomes.</title>
        <authorList>
            <person name="Rupp O."/>
            <person name="Goesmann A."/>
            <person name="Sogaard-Andersen L."/>
        </authorList>
    </citation>
    <scope>NUCLEOTIDE SEQUENCE [LARGE SCALE GENOMIC DNA]</scope>
    <source>
        <strain evidence="2 3">DSM 52655</strain>
    </source>
</reference>
<dbReference type="AlphaFoldDB" id="A0A250J918"/>
<feature type="region of interest" description="Disordered" evidence="1">
    <location>
        <begin position="111"/>
        <end position="131"/>
    </location>
</feature>
<organism evidence="2 3">
    <name type="scientific">Cystobacter fuscus</name>
    <dbReference type="NCBI Taxonomy" id="43"/>
    <lineage>
        <taxon>Bacteria</taxon>
        <taxon>Pseudomonadati</taxon>
        <taxon>Myxococcota</taxon>
        <taxon>Myxococcia</taxon>
        <taxon>Myxococcales</taxon>
        <taxon>Cystobacterineae</taxon>
        <taxon>Archangiaceae</taxon>
        <taxon>Cystobacter</taxon>
    </lineage>
</organism>
<proteinExistence type="predicted"/>
<feature type="region of interest" description="Disordered" evidence="1">
    <location>
        <begin position="167"/>
        <end position="214"/>
    </location>
</feature>
<name>A0A250J918_9BACT</name>
<evidence type="ECO:0000256" key="1">
    <source>
        <dbReference type="SAM" id="MobiDB-lite"/>
    </source>
</evidence>
<feature type="compositionally biased region" description="Pro residues" evidence="1">
    <location>
        <begin position="186"/>
        <end position="214"/>
    </location>
</feature>
<sequence length="214" mass="22991">MSWLEQFPYSHGLLAGTNELTRRQTRGLERVPGEHGRHEQQAVPWTAAPGAWQNFRCRSAPRTDVLARASEAIPGFYPDDITIIPADTNHLAEEAPFPPPHANHRRALSGVGMHDGGWMGRNPGVSRSEGGTLTIRGIVERNPKGSSMNALFLSPCMVRLPRSSRVLTGGARGNADVTKPGGPRSPASPPPGSRPPPRPTGPRPRPSSLPSAPH</sequence>